<feature type="compositionally biased region" description="Acidic residues" evidence="1">
    <location>
        <begin position="36"/>
        <end position="49"/>
    </location>
</feature>
<reference evidence="3" key="1">
    <citation type="submission" date="2014-03" db="EMBL/GenBank/DDBJ databases">
        <title>The Genome Sequence of Puccinia striiformis f. sp. tritici PST-78.</title>
        <authorList>
            <consortium name="The Broad Institute Genome Sequencing Platform"/>
            <person name="Cuomo C."/>
            <person name="Hulbert S."/>
            <person name="Chen X."/>
            <person name="Walker B."/>
            <person name="Young S.K."/>
            <person name="Zeng Q."/>
            <person name="Gargeya S."/>
            <person name="Fitzgerald M."/>
            <person name="Haas B."/>
            <person name="Abouelleil A."/>
            <person name="Alvarado L."/>
            <person name="Arachchi H.M."/>
            <person name="Berlin A.M."/>
            <person name="Chapman S.B."/>
            <person name="Goldberg J."/>
            <person name="Griggs A."/>
            <person name="Gujja S."/>
            <person name="Hansen M."/>
            <person name="Howarth C."/>
            <person name="Imamovic A."/>
            <person name="Larimer J."/>
            <person name="McCowan C."/>
            <person name="Montmayeur A."/>
            <person name="Murphy C."/>
            <person name="Neiman D."/>
            <person name="Pearson M."/>
            <person name="Priest M."/>
            <person name="Roberts A."/>
            <person name="Saif S."/>
            <person name="Shea T."/>
            <person name="Sisk P."/>
            <person name="Sykes S."/>
            <person name="Wortman J."/>
            <person name="Nusbaum C."/>
            <person name="Birren B."/>
        </authorList>
    </citation>
    <scope>NUCLEOTIDE SEQUENCE [LARGE SCALE GENOMIC DNA]</scope>
    <source>
        <strain evidence="3">race PST-78</strain>
    </source>
</reference>
<feature type="compositionally biased region" description="Acidic residues" evidence="1">
    <location>
        <begin position="87"/>
        <end position="100"/>
    </location>
</feature>
<dbReference type="Proteomes" id="UP000054564">
    <property type="component" value="Unassembled WGS sequence"/>
</dbReference>
<gene>
    <name evidence="2" type="ORF">PSTG_00946</name>
</gene>
<evidence type="ECO:0008006" key="4">
    <source>
        <dbReference type="Google" id="ProtNLM"/>
    </source>
</evidence>
<comment type="caution">
    <text evidence="2">The sequence shown here is derived from an EMBL/GenBank/DDBJ whole genome shotgun (WGS) entry which is preliminary data.</text>
</comment>
<proteinExistence type="predicted"/>
<evidence type="ECO:0000256" key="1">
    <source>
        <dbReference type="SAM" id="MobiDB-lite"/>
    </source>
</evidence>
<accession>A0A0L0W3Y1</accession>
<dbReference type="SUPFAM" id="SSF90073">
    <property type="entry name" value="GCM domain"/>
    <property type="match status" value="1"/>
</dbReference>
<name>A0A0L0W3Y1_9BASI</name>
<dbReference type="InterPro" id="IPR036115">
    <property type="entry name" value="GCM_dom_sf"/>
</dbReference>
<dbReference type="OrthoDB" id="2506845at2759"/>
<organism evidence="2 3">
    <name type="scientific">Puccinia striiformis f. sp. tritici PST-78</name>
    <dbReference type="NCBI Taxonomy" id="1165861"/>
    <lineage>
        <taxon>Eukaryota</taxon>
        <taxon>Fungi</taxon>
        <taxon>Dikarya</taxon>
        <taxon>Basidiomycota</taxon>
        <taxon>Pucciniomycotina</taxon>
        <taxon>Pucciniomycetes</taxon>
        <taxon>Pucciniales</taxon>
        <taxon>Pucciniaceae</taxon>
        <taxon>Puccinia</taxon>
    </lineage>
</organism>
<protein>
    <recommendedName>
        <fullName evidence="4">GCM domain-containing protein</fullName>
    </recommendedName>
</protein>
<feature type="region of interest" description="Disordered" evidence="1">
    <location>
        <begin position="1"/>
        <end position="127"/>
    </location>
</feature>
<feature type="compositionally biased region" description="Basic and acidic residues" evidence="1">
    <location>
        <begin position="18"/>
        <end position="35"/>
    </location>
</feature>
<sequence length="518" mass="58956">MKLPLFKQSSSPHSPAIYHDDSNNMDKGEELKENESNDDDDYKDEEEEEIPVKKPVLKITLMPNQKPPKKVKKALINIKAAPKTDNNDEDDGYEDIEDEEPQHQPTLKQKDNKPKQDSKTCANTKEWGLPNLNQNFETFIDHGTIMDDQGYPIYPNGRTVFVCLPNDISNFGSVSYTKRTTINSHTNNTWKVSRPKCLGALVCDNPGCQWAGSPPTGKDGMGKFLSSEMQCPGLAEKCNGTVSHLQCKGTACRIDYNETTKWGLLRHKGTHMHPWPEAKKPDKISMGKLGVEVQKNPKAGAFELKLGKPTDPTALFNSVTSIHPSLQNKDRLAYYRQKLLVEMNLAPGKNGGGVGDKFILDMFGWAAQGLYVISLSFMPNCEHFTLETRWMSDRLLARNHEGKLWIPVQMSWIKGLSQEYYQIHFATLFWQFWDAPITPMERDHLRNRVVISADKEALFAKCCMELMDQCDPNGKSYEEKVDFIRQRFPRVKKWFDWWTALLTKTLSGGHPRRPVSAS</sequence>
<dbReference type="GO" id="GO:0006355">
    <property type="term" value="P:regulation of DNA-templated transcription"/>
    <property type="evidence" value="ECO:0007669"/>
    <property type="project" value="InterPro"/>
</dbReference>
<evidence type="ECO:0000313" key="2">
    <source>
        <dbReference type="EMBL" id="KNF05955.1"/>
    </source>
</evidence>
<feature type="compositionally biased region" description="Basic and acidic residues" evidence="1">
    <location>
        <begin position="108"/>
        <end position="118"/>
    </location>
</feature>
<dbReference type="EMBL" id="AJIL01000005">
    <property type="protein sequence ID" value="KNF05955.1"/>
    <property type="molecule type" value="Genomic_DNA"/>
</dbReference>
<dbReference type="GO" id="GO:0003677">
    <property type="term" value="F:DNA binding"/>
    <property type="evidence" value="ECO:0007669"/>
    <property type="project" value="InterPro"/>
</dbReference>
<keyword evidence="3" id="KW-1185">Reference proteome</keyword>
<dbReference type="AlphaFoldDB" id="A0A0L0W3Y1"/>
<evidence type="ECO:0000313" key="3">
    <source>
        <dbReference type="Proteomes" id="UP000054564"/>
    </source>
</evidence>